<proteinExistence type="predicted"/>
<organism evidence="2 3">
    <name type="scientific">Jaapia argillacea MUCL 33604</name>
    <dbReference type="NCBI Taxonomy" id="933084"/>
    <lineage>
        <taxon>Eukaryota</taxon>
        <taxon>Fungi</taxon>
        <taxon>Dikarya</taxon>
        <taxon>Basidiomycota</taxon>
        <taxon>Agaricomycotina</taxon>
        <taxon>Agaricomycetes</taxon>
        <taxon>Agaricomycetidae</taxon>
        <taxon>Jaapiales</taxon>
        <taxon>Jaapiaceae</taxon>
        <taxon>Jaapia</taxon>
    </lineage>
</organism>
<reference evidence="3" key="1">
    <citation type="journal article" date="2014" name="Proc. Natl. Acad. Sci. U.S.A.">
        <title>Extensive sampling of basidiomycete genomes demonstrates inadequacy of the white-rot/brown-rot paradigm for wood decay fungi.</title>
        <authorList>
            <person name="Riley R."/>
            <person name="Salamov A.A."/>
            <person name="Brown D.W."/>
            <person name="Nagy L.G."/>
            <person name="Floudas D."/>
            <person name="Held B.W."/>
            <person name="Levasseur A."/>
            <person name="Lombard V."/>
            <person name="Morin E."/>
            <person name="Otillar R."/>
            <person name="Lindquist E.A."/>
            <person name="Sun H."/>
            <person name="LaButti K.M."/>
            <person name="Schmutz J."/>
            <person name="Jabbour D."/>
            <person name="Luo H."/>
            <person name="Baker S.E."/>
            <person name="Pisabarro A.G."/>
            <person name="Walton J.D."/>
            <person name="Blanchette R.A."/>
            <person name="Henrissat B."/>
            <person name="Martin F."/>
            <person name="Cullen D."/>
            <person name="Hibbett D.S."/>
            <person name="Grigoriev I.V."/>
        </authorList>
    </citation>
    <scope>NUCLEOTIDE SEQUENCE [LARGE SCALE GENOMIC DNA]</scope>
    <source>
        <strain evidence="3">MUCL 33604</strain>
    </source>
</reference>
<evidence type="ECO:0000313" key="3">
    <source>
        <dbReference type="Proteomes" id="UP000027265"/>
    </source>
</evidence>
<evidence type="ECO:0000256" key="1">
    <source>
        <dbReference type="SAM" id="MobiDB-lite"/>
    </source>
</evidence>
<dbReference type="Proteomes" id="UP000027265">
    <property type="component" value="Unassembled WGS sequence"/>
</dbReference>
<dbReference type="OrthoDB" id="2816594at2759"/>
<dbReference type="AlphaFoldDB" id="A0A067QBD2"/>
<feature type="region of interest" description="Disordered" evidence="1">
    <location>
        <begin position="57"/>
        <end position="93"/>
    </location>
</feature>
<feature type="compositionally biased region" description="Low complexity" evidence="1">
    <location>
        <begin position="66"/>
        <end position="75"/>
    </location>
</feature>
<protein>
    <submittedName>
        <fullName evidence="2">Uncharacterized protein</fullName>
    </submittedName>
</protein>
<dbReference type="EMBL" id="KL197713">
    <property type="protein sequence ID" value="KDQ60827.1"/>
    <property type="molecule type" value="Genomic_DNA"/>
</dbReference>
<gene>
    <name evidence="2" type="ORF">JAAARDRAFT_563259</name>
</gene>
<dbReference type="HOGENOM" id="CLU_1578751_0_0_1"/>
<sequence>MSEGVNLDNTPCGTVQTLTCKEGESVSRRLLCDILERSTKDKPIHAVRGAWQAMLHRETPETHAGPKIPRSPSKPRSSELDQIRASPSSDDKRTEIQMCRRVLRFNKSTSCGHLIYLGDENIDCEEAICVHSSAHPTTCTGASCQCRRWFGQPERRVVAQVPEKCPQCA</sequence>
<keyword evidence="3" id="KW-1185">Reference proteome</keyword>
<evidence type="ECO:0000313" key="2">
    <source>
        <dbReference type="EMBL" id="KDQ60827.1"/>
    </source>
</evidence>
<accession>A0A067QBD2</accession>
<name>A0A067QBD2_9AGAM</name>
<dbReference type="InParanoid" id="A0A067QBD2"/>